<evidence type="ECO:0000259" key="2">
    <source>
        <dbReference type="Pfam" id="PF10304"/>
    </source>
</evidence>
<comment type="caution">
    <text evidence="5">The sequence shown here is derived from an EMBL/GenBank/DDBJ whole genome shotgun (WGS) entry which is preliminary data.</text>
</comment>
<comment type="similarity">
    <text evidence="1">Belongs to the Tango6 family.</text>
</comment>
<dbReference type="Pfam" id="PF10363">
    <property type="entry name" value="RTP1_C1"/>
    <property type="match status" value="1"/>
</dbReference>
<evidence type="ECO:0000259" key="4">
    <source>
        <dbReference type="Pfam" id="PF23565"/>
    </source>
</evidence>
<evidence type="ECO:0000313" key="5">
    <source>
        <dbReference type="EMBL" id="KAF7724463.1"/>
    </source>
</evidence>
<dbReference type="InterPro" id="IPR019451">
    <property type="entry name" value="Rtp1_C1"/>
</dbReference>
<dbReference type="SUPFAM" id="SSF48371">
    <property type="entry name" value="ARM repeat"/>
    <property type="match status" value="1"/>
</dbReference>
<dbReference type="Pfam" id="PF23565">
    <property type="entry name" value="ARM_TANGO6"/>
    <property type="match status" value="1"/>
</dbReference>
<feature type="domain" description="RNA polymerase II assembly factor Rtp1 C-terminal" evidence="3">
    <location>
        <begin position="629"/>
        <end position="739"/>
    </location>
</feature>
<evidence type="ECO:0000259" key="3">
    <source>
        <dbReference type="Pfam" id="PF10363"/>
    </source>
</evidence>
<organism evidence="5 6">
    <name type="scientific">Apophysomyces ossiformis</name>
    <dbReference type="NCBI Taxonomy" id="679940"/>
    <lineage>
        <taxon>Eukaryota</taxon>
        <taxon>Fungi</taxon>
        <taxon>Fungi incertae sedis</taxon>
        <taxon>Mucoromycota</taxon>
        <taxon>Mucoromycotina</taxon>
        <taxon>Mucoromycetes</taxon>
        <taxon>Mucorales</taxon>
        <taxon>Mucorineae</taxon>
        <taxon>Mucoraceae</taxon>
        <taxon>Apophysomyces</taxon>
    </lineage>
</organism>
<dbReference type="PANTHER" id="PTHR20959">
    <property type="entry name" value="TRANSPORT AND GOLGI ORGANIZATION PROTEIN 6 FAMILY MEMBER"/>
    <property type="match status" value="1"/>
</dbReference>
<dbReference type="GO" id="GO:0009306">
    <property type="term" value="P:protein secretion"/>
    <property type="evidence" value="ECO:0007669"/>
    <property type="project" value="TreeGrafter"/>
</dbReference>
<feature type="domain" description="RNA polymerase II assembly factor Rtp1 C-terminal" evidence="2">
    <location>
        <begin position="835"/>
        <end position="866"/>
    </location>
</feature>
<proteinExistence type="inferred from homology"/>
<dbReference type="Pfam" id="PF10304">
    <property type="entry name" value="RTP1_C2"/>
    <property type="match status" value="1"/>
</dbReference>
<name>A0A8H7BKX9_9FUNG</name>
<dbReference type="Gene3D" id="1.25.10.10">
    <property type="entry name" value="Leucine-rich Repeat Variant"/>
    <property type="match status" value="1"/>
</dbReference>
<dbReference type="InterPro" id="IPR057407">
    <property type="entry name" value="HEAT_TANGO6"/>
</dbReference>
<dbReference type="PANTHER" id="PTHR20959:SF1">
    <property type="entry name" value="TRANSPORT AND GOLGI ORGANIZATION PROTEIN 6 HOMOLOG"/>
    <property type="match status" value="1"/>
</dbReference>
<reference evidence="5" key="1">
    <citation type="submission" date="2020-01" db="EMBL/GenBank/DDBJ databases">
        <title>Genome Sequencing of Three Apophysomyces-Like Fungal Strains Confirms a Novel Fungal Genus in the Mucoromycota with divergent Burkholderia-like Endosymbiotic Bacteria.</title>
        <authorList>
            <person name="Stajich J.E."/>
            <person name="Macias A.M."/>
            <person name="Carter-House D."/>
            <person name="Lovett B."/>
            <person name="Kasson L.R."/>
            <person name="Berry K."/>
            <person name="Grigoriev I."/>
            <person name="Chang Y."/>
            <person name="Spatafora J."/>
            <person name="Kasson M.T."/>
        </authorList>
    </citation>
    <scope>NUCLEOTIDE SEQUENCE</scope>
    <source>
        <strain evidence="5">NRRL A-21654</strain>
    </source>
</reference>
<protein>
    <submittedName>
        <fullName evidence="5">Transmembrane and coiled-coil domains-containing protein 7</fullName>
    </submittedName>
</protein>
<gene>
    <name evidence="5" type="primary">TMCO7</name>
    <name evidence="5" type="ORF">EC973_000972</name>
</gene>
<keyword evidence="5" id="KW-0812">Transmembrane</keyword>
<dbReference type="InterPro" id="IPR019414">
    <property type="entry name" value="Rtp1_C2"/>
</dbReference>
<evidence type="ECO:0000313" key="6">
    <source>
        <dbReference type="Proteomes" id="UP000605846"/>
    </source>
</evidence>
<dbReference type="InterPro" id="IPR011989">
    <property type="entry name" value="ARM-like"/>
</dbReference>
<dbReference type="InterPro" id="IPR039600">
    <property type="entry name" value="TANGO6/Rtp1"/>
</dbReference>
<evidence type="ECO:0000256" key="1">
    <source>
        <dbReference type="ARBA" id="ARBA00005724"/>
    </source>
</evidence>
<dbReference type="OrthoDB" id="39591at2759"/>
<accession>A0A8H7BKX9</accession>
<keyword evidence="6" id="KW-1185">Reference proteome</keyword>
<sequence>MLQCSPMIELLTRVDDEDDKSAADHLSSSDNTRRLIYYTTQLTDLLLKSHQVSAAKGYTTAASIIMARHLPDLFAALLQLAYAPIIATKSVSSATELKPMTPADMGRSVASQSVPTGTSREEREKYARLFMWLFERSDTYRTMEALMLLLGTSPLHPVPQWLRNICGRFLSRMLLRPNGVAIVLEFTIGGVDQVQLPQLEKVAKLILSVPQQMRSVESYYGLIAPQLLVLLKEVVHSKQQSSKSQAVTYLIARMITKHTSLAKEYIVDAIVGPLLKRWNQEEYATEDKDSSGMDPQAMTEEDVYTTLHTLHDVMVGGEPSPIVIQTFLASSIPPLYHLYEYTVQSKSGLRETVLDLLLTYFRIMTPKEVIDDLKKILFDKRDLSGARVAYFAPGATGGVSVRLRREPQVIAGNQLPVNTQLVIEFLRAVDNADLCGDFFIFLLNEYSSSNSISRNVDPKIMLITLHLIMGMLDTQGPEILKKPTQVIAFANNIVVEYADRMKKPKSKNEKREDVKFSDLASIVSDNDREANDNAYDETFSAEDDFEALLLATSLLRAVMHENENLDHQATQLFESVLGPLKQLESHPLEPVQESVHEIILAITSYLSSQRLSGKKDKAGSKEEASKARYRDAMKNLQDDLLPVRAHGIGILKEMVLEKDPLVSSGEGLNTVLDLLIHLVQDEDSFIYLNAIKGLSALTDVHGNLIIIKLGDIYSDENEKLDNRLRIGEALLQTVQRCGDALSKYVNALIKPLETVLARRTVNKHLRVSALSIMSMACQTCPVALTGLLEELTTWVLNILEFEKAPEIRRAATVLILSLFRGMASETLYEFPVTNLRRAYRTLRYIEDTDPDELTRYQARVALSDLDMIMRNEIFQKQESFFKNSSST</sequence>
<keyword evidence="5" id="KW-0472">Membrane</keyword>
<dbReference type="AlphaFoldDB" id="A0A8H7BKX9"/>
<dbReference type="Proteomes" id="UP000605846">
    <property type="component" value="Unassembled WGS sequence"/>
</dbReference>
<dbReference type="InterPro" id="IPR016024">
    <property type="entry name" value="ARM-type_fold"/>
</dbReference>
<feature type="domain" description="TANGO6 HEAT repeat" evidence="4">
    <location>
        <begin position="174"/>
        <end position="406"/>
    </location>
</feature>
<dbReference type="EMBL" id="JABAYA010000119">
    <property type="protein sequence ID" value="KAF7724463.1"/>
    <property type="molecule type" value="Genomic_DNA"/>
</dbReference>